<comment type="caution">
    <text evidence="3">The sequence shown here is derived from an EMBL/GenBank/DDBJ whole genome shotgun (WGS) entry which is preliminary data.</text>
</comment>
<dbReference type="PANTHER" id="PTHR21593">
    <property type="entry name" value="PRION-LIKE- Q/N-RICH -DOMAIN-BEARING PROTEIN PROTEIN"/>
    <property type="match status" value="1"/>
</dbReference>
<feature type="chain" id="PRO_5035806049" description="SXP/RAL-2 family protein Ani s 5-like cation-binding domain-containing protein" evidence="1">
    <location>
        <begin position="18"/>
        <end position="207"/>
    </location>
</feature>
<protein>
    <recommendedName>
        <fullName evidence="2">SXP/RAL-2 family protein Ani s 5-like cation-binding domain-containing protein</fullName>
    </recommendedName>
</protein>
<gene>
    <name evidence="3" type="ORF">CAUJ_LOCUS15851</name>
</gene>
<reference evidence="3" key="1">
    <citation type="submission" date="2020-10" db="EMBL/GenBank/DDBJ databases">
        <authorList>
            <person name="Kikuchi T."/>
        </authorList>
    </citation>
    <scope>NUCLEOTIDE SEQUENCE</scope>
    <source>
        <strain evidence="3">NKZ352</strain>
    </source>
</reference>
<keyword evidence="1" id="KW-0732">Signal</keyword>
<dbReference type="InterPro" id="IPR052823">
    <property type="entry name" value="SXP/RAL-2_related"/>
</dbReference>
<evidence type="ECO:0000313" key="3">
    <source>
        <dbReference type="EMBL" id="CAD6199952.1"/>
    </source>
</evidence>
<feature type="domain" description="SXP/RAL-2 family protein Ani s 5-like cation-binding" evidence="2">
    <location>
        <begin position="33"/>
        <end position="136"/>
    </location>
</feature>
<dbReference type="Proteomes" id="UP000835052">
    <property type="component" value="Unassembled WGS sequence"/>
</dbReference>
<dbReference type="OrthoDB" id="5867022at2759"/>
<dbReference type="EMBL" id="CAJGYM010000219">
    <property type="protein sequence ID" value="CAD6199952.1"/>
    <property type="molecule type" value="Genomic_DNA"/>
</dbReference>
<proteinExistence type="predicted"/>
<dbReference type="Pfam" id="PF02520">
    <property type="entry name" value="ANIS5_cation-bd"/>
    <property type="match status" value="1"/>
</dbReference>
<organism evidence="3 4">
    <name type="scientific">Caenorhabditis auriculariae</name>
    <dbReference type="NCBI Taxonomy" id="2777116"/>
    <lineage>
        <taxon>Eukaryota</taxon>
        <taxon>Metazoa</taxon>
        <taxon>Ecdysozoa</taxon>
        <taxon>Nematoda</taxon>
        <taxon>Chromadorea</taxon>
        <taxon>Rhabditida</taxon>
        <taxon>Rhabditina</taxon>
        <taxon>Rhabditomorpha</taxon>
        <taxon>Rhabditoidea</taxon>
        <taxon>Rhabditidae</taxon>
        <taxon>Peloderinae</taxon>
        <taxon>Caenorhabditis</taxon>
    </lineage>
</organism>
<sequence>MLKVLIVCAIGAVAVLAEQKEPSFLANVKSDDKKEFLKIQNDAVLTISEIDTKLAAWAKKHNVNAYNKYKTELNNILSGASKKIDETVNNFAKAAAALKTILRNKNQTLADRKKALDKLQAQYPYELQALSVLRNRYFAEHRHGAKKAAVSHCLPLHPEVPLQADKCAKSLRQAEFPSRLRSKYYRLSTLLNLPDRTGWRVFNVMWS</sequence>
<name>A0A8S1HXB3_9PELO</name>
<accession>A0A8S1HXB3</accession>
<dbReference type="AlphaFoldDB" id="A0A8S1HXB3"/>
<evidence type="ECO:0000313" key="4">
    <source>
        <dbReference type="Proteomes" id="UP000835052"/>
    </source>
</evidence>
<keyword evidence="4" id="KW-1185">Reference proteome</keyword>
<dbReference type="PANTHER" id="PTHR21593:SF36">
    <property type="entry name" value="DUF148 DOMAIN-CONTAINING PROTEIN-RELATED"/>
    <property type="match status" value="1"/>
</dbReference>
<dbReference type="InterPro" id="IPR003677">
    <property type="entry name" value="ANIS5_cation-bd"/>
</dbReference>
<evidence type="ECO:0000259" key="2">
    <source>
        <dbReference type="Pfam" id="PF02520"/>
    </source>
</evidence>
<feature type="signal peptide" evidence="1">
    <location>
        <begin position="1"/>
        <end position="17"/>
    </location>
</feature>
<evidence type="ECO:0000256" key="1">
    <source>
        <dbReference type="SAM" id="SignalP"/>
    </source>
</evidence>